<dbReference type="InterPro" id="IPR050319">
    <property type="entry name" value="ABC_transp_ATP-bind"/>
</dbReference>
<dbReference type="PROSITE" id="PS00211">
    <property type="entry name" value="ABC_TRANSPORTER_1"/>
    <property type="match status" value="1"/>
</dbReference>
<keyword evidence="3" id="KW-0547">Nucleotide-binding</keyword>
<keyword evidence="4 6" id="KW-0067">ATP-binding</keyword>
<evidence type="ECO:0000313" key="6">
    <source>
        <dbReference type="EMBL" id="MFD1530213.1"/>
    </source>
</evidence>
<name>A0ABW4FHT9_9PSEU</name>
<dbReference type="PANTHER" id="PTHR43776:SF7">
    <property type="entry name" value="D,D-DIPEPTIDE TRANSPORT ATP-BINDING PROTEIN DDPF-RELATED"/>
    <property type="match status" value="1"/>
</dbReference>
<dbReference type="Proteomes" id="UP001597145">
    <property type="component" value="Unassembled WGS sequence"/>
</dbReference>
<accession>A0ABW4FHT9</accession>
<protein>
    <submittedName>
        <fullName evidence="6">ATP-binding cassette domain-containing protein</fullName>
    </submittedName>
</protein>
<dbReference type="InterPro" id="IPR027417">
    <property type="entry name" value="P-loop_NTPase"/>
</dbReference>
<proteinExistence type="inferred from homology"/>
<dbReference type="Pfam" id="PF00005">
    <property type="entry name" value="ABC_tran"/>
    <property type="match status" value="1"/>
</dbReference>
<organism evidence="6 7">
    <name type="scientific">Pseudonocardia aurantiaca</name>
    <dbReference type="NCBI Taxonomy" id="75290"/>
    <lineage>
        <taxon>Bacteria</taxon>
        <taxon>Bacillati</taxon>
        <taxon>Actinomycetota</taxon>
        <taxon>Actinomycetes</taxon>
        <taxon>Pseudonocardiales</taxon>
        <taxon>Pseudonocardiaceae</taxon>
        <taxon>Pseudonocardia</taxon>
    </lineage>
</organism>
<sequence length="267" mass="29500">MSARDVILDVRDLRKVYRTPSLLGRGTEFVAVEGASFQVERGETFGLIGESGSGKTTVGRMLLRLLEATSGYVEFDGYEVLGLSGPRLRELRQRMQIVFQDSGSAFNPRLPVGEQVAFPMRKFRLHPEKEIRGRVVELLEHVGLQGDQAQRYPHEFSGGQRQRLGIARALAVQPDFVVLDEPTSALDVSVQGQILNLLCDLQEERGLTLILISHNLAVIQHMCDHAAVMHQGHVVESGAVDELFGAPRSDITRQLLEAVLEPTAPQA</sequence>
<dbReference type="SUPFAM" id="SSF52540">
    <property type="entry name" value="P-loop containing nucleoside triphosphate hydrolases"/>
    <property type="match status" value="1"/>
</dbReference>
<evidence type="ECO:0000313" key="7">
    <source>
        <dbReference type="Proteomes" id="UP001597145"/>
    </source>
</evidence>
<dbReference type="RefSeq" id="WP_343977028.1">
    <property type="nucleotide sequence ID" value="NZ_BAAAJG010000008.1"/>
</dbReference>
<evidence type="ECO:0000256" key="4">
    <source>
        <dbReference type="ARBA" id="ARBA00022840"/>
    </source>
</evidence>
<dbReference type="GO" id="GO:0005524">
    <property type="term" value="F:ATP binding"/>
    <property type="evidence" value="ECO:0007669"/>
    <property type="project" value="UniProtKB-KW"/>
</dbReference>
<dbReference type="PROSITE" id="PS50893">
    <property type="entry name" value="ABC_TRANSPORTER_2"/>
    <property type="match status" value="1"/>
</dbReference>
<dbReference type="InterPro" id="IPR017871">
    <property type="entry name" value="ABC_transporter-like_CS"/>
</dbReference>
<keyword evidence="2" id="KW-0813">Transport</keyword>
<comment type="caution">
    <text evidence="6">The sequence shown here is derived from an EMBL/GenBank/DDBJ whole genome shotgun (WGS) entry which is preliminary data.</text>
</comment>
<evidence type="ECO:0000256" key="1">
    <source>
        <dbReference type="ARBA" id="ARBA00005417"/>
    </source>
</evidence>
<dbReference type="SMART" id="SM00382">
    <property type="entry name" value="AAA"/>
    <property type="match status" value="1"/>
</dbReference>
<dbReference type="EMBL" id="JBHUCP010000007">
    <property type="protein sequence ID" value="MFD1530213.1"/>
    <property type="molecule type" value="Genomic_DNA"/>
</dbReference>
<dbReference type="CDD" id="cd03257">
    <property type="entry name" value="ABC_NikE_OppD_transporters"/>
    <property type="match status" value="1"/>
</dbReference>
<evidence type="ECO:0000256" key="3">
    <source>
        <dbReference type="ARBA" id="ARBA00022741"/>
    </source>
</evidence>
<dbReference type="InterPro" id="IPR003439">
    <property type="entry name" value="ABC_transporter-like_ATP-bd"/>
</dbReference>
<dbReference type="Gene3D" id="3.40.50.300">
    <property type="entry name" value="P-loop containing nucleotide triphosphate hydrolases"/>
    <property type="match status" value="1"/>
</dbReference>
<keyword evidence="7" id="KW-1185">Reference proteome</keyword>
<gene>
    <name evidence="6" type="ORF">ACFSCY_12240</name>
</gene>
<dbReference type="InterPro" id="IPR003593">
    <property type="entry name" value="AAA+_ATPase"/>
</dbReference>
<evidence type="ECO:0000259" key="5">
    <source>
        <dbReference type="PROSITE" id="PS50893"/>
    </source>
</evidence>
<feature type="domain" description="ABC transporter" evidence="5">
    <location>
        <begin position="8"/>
        <end position="256"/>
    </location>
</feature>
<comment type="similarity">
    <text evidence="1">Belongs to the ABC transporter superfamily.</text>
</comment>
<evidence type="ECO:0000256" key="2">
    <source>
        <dbReference type="ARBA" id="ARBA00022448"/>
    </source>
</evidence>
<dbReference type="PANTHER" id="PTHR43776">
    <property type="entry name" value="TRANSPORT ATP-BINDING PROTEIN"/>
    <property type="match status" value="1"/>
</dbReference>
<reference evidence="7" key="1">
    <citation type="journal article" date="2019" name="Int. J. Syst. Evol. Microbiol.">
        <title>The Global Catalogue of Microorganisms (GCM) 10K type strain sequencing project: providing services to taxonomists for standard genome sequencing and annotation.</title>
        <authorList>
            <consortium name="The Broad Institute Genomics Platform"/>
            <consortium name="The Broad Institute Genome Sequencing Center for Infectious Disease"/>
            <person name="Wu L."/>
            <person name="Ma J."/>
        </authorList>
    </citation>
    <scope>NUCLEOTIDE SEQUENCE [LARGE SCALE GENOMIC DNA]</scope>
    <source>
        <strain evidence="7">JCM 12165</strain>
    </source>
</reference>